<accession>B8CMB9</accession>
<dbReference type="Pfam" id="PF00171">
    <property type="entry name" value="Aldedh"/>
    <property type="match status" value="1"/>
</dbReference>
<dbReference type="Proteomes" id="UP000000753">
    <property type="component" value="Chromosome"/>
</dbReference>
<keyword evidence="4" id="KW-1185">Reference proteome</keyword>
<keyword evidence="1" id="KW-0560">Oxidoreductase</keyword>
<evidence type="ECO:0000313" key="3">
    <source>
        <dbReference type="EMBL" id="ACJ29176.1"/>
    </source>
</evidence>
<organism evidence="3 4">
    <name type="scientific">Shewanella piezotolerans (strain WP3 / JCM 13877)</name>
    <dbReference type="NCBI Taxonomy" id="225849"/>
    <lineage>
        <taxon>Bacteria</taxon>
        <taxon>Pseudomonadati</taxon>
        <taxon>Pseudomonadota</taxon>
        <taxon>Gammaproteobacteria</taxon>
        <taxon>Alteromonadales</taxon>
        <taxon>Shewanellaceae</taxon>
        <taxon>Shewanella</taxon>
    </lineage>
</organism>
<dbReference type="HOGENOM" id="CLU_3332923_0_0_6"/>
<dbReference type="KEGG" id="swp:swp_2433"/>
<dbReference type="GO" id="GO:0016491">
    <property type="term" value="F:oxidoreductase activity"/>
    <property type="evidence" value="ECO:0007669"/>
    <property type="project" value="UniProtKB-KW"/>
</dbReference>
<protein>
    <recommendedName>
        <fullName evidence="2">Aldehyde dehydrogenase domain-containing protein</fullName>
    </recommendedName>
</protein>
<feature type="domain" description="Aldehyde dehydrogenase" evidence="2">
    <location>
        <begin position="2"/>
        <end position="36"/>
    </location>
</feature>
<evidence type="ECO:0000256" key="1">
    <source>
        <dbReference type="ARBA" id="ARBA00023002"/>
    </source>
</evidence>
<dbReference type="eggNOG" id="COG1012">
    <property type="taxonomic scope" value="Bacteria"/>
</dbReference>
<dbReference type="InterPro" id="IPR016161">
    <property type="entry name" value="Ald_DH/histidinol_DH"/>
</dbReference>
<evidence type="ECO:0000259" key="2">
    <source>
        <dbReference type="Pfam" id="PF00171"/>
    </source>
</evidence>
<proteinExistence type="predicted"/>
<reference evidence="3 4" key="1">
    <citation type="journal article" date="2008" name="PLoS ONE">
        <title>Environmental adaptation: genomic analysis of the piezotolerant and psychrotolerant deep-sea iron reducing bacterium Shewanella piezotolerans WP3.</title>
        <authorList>
            <person name="Wang F."/>
            <person name="Wang J."/>
            <person name="Jian H."/>
            <person name="Zhang B."/>
            <person name="Li S."/>
            <person name="Wang F."/>
            <person name="Zeng X."/>
            <person name="Gao L."/>
            <person name="Bartlett D.H."/>
            <person name="Yu J."/>
            <person name="Hu S."/>
            <person name="Xiao X."/>
        </authorList>
    </citation>
    <scope>NUCLEOTIDE SEQUENCE [LARGE SCALE GENOMIC DNA]</scope>
    <source>
        <strain evidence="4">WP3 / JCM 13877</strain>
    </source>
</reference>
<dbReference type="EMBL" id="CP000472">
    <property type="protein sequence ID" value="ACJ29176.1"/>
    <property type="molecule type" value="Genomic_DNA"/>
</dbReference>
<gene>
    <name evidence="3" type="ordered locus">swp_2433</name>
</gene>
<dbReference type="Gene3D" id="3.40.605.10">
    <property type="entry name" value="Aldehyde Dehydrogenase, Chain A, domain 1"/>
    <property type="match status" value="1"/>
</dbReference>
<dbReference type="AlphaFoldDB" id="B8CMB9"/>
<sequence length="38" mass="4070">MAMANNLLLPALMASNSVILKPSKETPLVADLFVKTLN</sequence>
<dbReference type="SUPFAM" id="SSF53720">
    <property type="entry name" value="ALDH-like"/>
    <property type="match status" value="1"/>
</dbReference>
<dbReference type="InterPro" id="IPR015590">
    <property type="entry name" value="Aldehyde_DH_dom"/>
</dbReference>
<name>B8CMB9_SHEPW</name>
<dbReference type="STRING" id="225849.swp_2433"/>
<dbReference type="InterPro" id="IPR016162">
    <property type="entry name" value="Ald_DH_N"/>
</dbReference>
<evidence type="ECO:0000313" key="4">
    <source>
        <dbReference type="Proteomes" id="UP000000753"/>
    </source>
</evidence>